<feature type="chain" id="PRO_5046142702" description="Secreted protein" evidence="1">
    <location>
        <begin position="21"/>
        <end position="119"/>
    </location>
</feature>
<feature type="signal peptide" evidence="1">
    <location>
        <begin position="1"/>
        <end position="20"/>
    </location>
</feature>
<accession>A0ABN8YGQ1</accession>
<dbReference type="Proteomes" id="UP001176941">
    <property type="component" value="Chromosome 2"/>
</dbReference>
<name>A0ABN8YGQ1_RANTA</name>
<keyword evidence="3" id="KW-1185">Reference proteome</keyword>
<reference evidence="2" key="1">
    <citation type="submission" date="2023-04" db="EMBL/GenBank/DDBJ databases">
        <authorList>
            <consortium name="ELIXIR-Norway"/>
        </authorList>
    </citation>
    <scope>NUCLEOTIDE SEQUENCE [LARGE SCALE GENOMIC DNA]</scope>
</reference>
<proteinExistence type="predicted"/>
<evidence type="ECO:0008006" key="4">
    <source>
        <dbReference type="Google" id="ProtNLM"/>
    </source>
</evidence>
<protein>
    <recommendedName>
        <fullName evidence="4">Secreted protein</fullName>
    </recommendedName>
</protein>
<evidence type="ECO:0000256" key="1">
    <source>
        <dbReference type="SAM" id="SignalP"/>
    </source>
</evidence>
<evidence type="ECO:0000313" key="3">
    <source>
        <dbReference type="Proteomes" id="UP001176941"/>
    </source>
</evidence>
<dbReference type="EMBL" id="OX459938">
    <property type="protein sequence ID" value="CAI9160742.1"/>
    <property type="molecule type" value="Genomic_DNA"/>
</dbReference>
<organism evidence="2 3">
    <name type="scientific">Rangifer tarandus platyrhynchus</name>
    <name type="common">Svalbard reindeer</name>
    <dbReference type="NCBI Taxonomy" id="3082113"/>
    <lineage>
        <taxon>Eukaryota</taxon>
        <taxon>Metazoa</taxon>
        <taxon>Chordata</taxon>
        <taxon>Craniata</taxon>
        <taxon>Vertebrata</taxon>
        <taxon>Euteleostomi</taxon>
        <taxon>Mammalia</taxon>
        <taxon>Eutheria</taxon>
        <taxon>Laurasiatheria</taxon>
        <taxon>Artiodactyla</taxon>
        <taxon>Ruminantia</taxon>
        <taxon>Pecora</taxon>
        <taxon>Cervidae</taxon>
        <taxon>Odocoileinae</taxon>
        <taxon>Rangifer</taxon>
    </lineage>
</organism>
<keyword evidence="1" id="KW-0732">Signal</keyword>
<gene>
    <name evidence="2" type="ORF">MRATA1EN1_LOCUS9704</name>
</gene>
<evidence type="ECO:0000313" key="2">
    <source>
        <dbReference type="EMBL" id="CAI9160742.1"/>
    </source>
</evidence>
<sequence>MGQSRSPSLVLFPVLGLCCGTLSPGRHRFISEGWNKNAACPSCVVHVQSLTNFYQDEATLFKRRVRGEEVGLGVEERECCIFFLGCWGSGLGFLAHAAPCLAGRPEAVRIAFFSHWVQQ</sequence>